<comment type="caution">
    <text evidence="3">The sequence shown here is derived from an EMBL/GenBank/DDBJ whole genome shotgun (WGS) entry which is preliminary data.</text>
</comment>
<evidence type="ECO:0000256" key="2">
    <source>
        <dbReference type="ARBA" id="ARBA00023172"/>
    </source>
</evidence>
<dbReference type="AlphaFoldDB" id="A0A7W4I8W5"/>
<dbReference type="EMBL" id="JABEQG010000082">
    <property type="protein sequence ID" value="MBB2158389.1"/>
    <property type="molecule type" value="Genomic_DNA"/>
</dbReference>
<dbReference type="InterPro" id="IPR011010">
    <property type="entry name" value="DNA_brk_join_enz"/>
</dbReference>
<dbReference type="GO" id="GO:0003677">
    <property type="term" value="F:DNA binding"/>
    <property type="evidence" value="ECO:0007669"/>
    <property type="project" value="UniProtKB-KW"/>
</dbReference>
<dbReference type="InterPro" id="IPR013762">
    <property type="entry name" value="Integrase-like_cat_sf"/>
</dbReference>
<dbReference type="GO" id="GO:0006310">
    <property type="term" value="P:DNA recombination"/>
    <property type="evidence" value="ECO:0007669"/>
    <property type="project" value="UniProtKB-KW"/>
</dbReference>
<dbReference type="SUPFAM" id="SSF56349">
    <property type="entry name" value="DNA breaking-rejoining enzymes"/>
    <property type="match status" value="1"/>
</dbReference>
<dbReference type="GO" id="GO:0015074">
    <property type="term" value="P:DNA integration"/>
    <property type="evidence" value="ECO:0007669"/>
    <property type="project" value="InterPro"/>
</dbReference>
<accession>A0A7W4I8W5</accession>
<dbReference type="Proteomes" id="UP000550787">
    <property type="component" value="Unassembled WGS sequence"/>
</dbReference>
<keyword evidence="1" id="KW-0238">DNA-binding</keyword>
<proteinExistence type="predicted"/>
<dbReference type="Gene3D" id="1.10.150.130">
    <property type="match status" value="1"/>
</dbReference>
<organism evidence="3 4">
    <name type="scientific">Gluconacetobacter diazotrophicus</name>
    <name type="common">Acetobacter diazotrophicus</name>
    <dbReference type="NCBI Taxonomy" id="33996"/>
    <lineage>
        <taxon>Bacteria</taxon>
        <taxon>Pseudomonadati</taxon>
        <taxon>Pseudomonadota</taxon>
        <taxon>Alphaproteobacteria</taxon>
        <taxon>Acetobacterales</taxon>
        <taxon>Acetobacteraceae</taxon>
        <taxon>Gluconacetobacter</taxon>
    </lineage>
</organism>
<dbReference type="Gene3D" id="1.10.443.10">
    <property type="entry name" value="Intergrase catalytic core"/>
    <property type="match status" value="1"/>
</dbReference>
<protein>
    <submittedName>
        <fullName evidence="3">Uncharacterized protein</fullName>
    </submittedName>
</protein>
<keyword evidence="2" id="KW-0233">DNA recombination</keyword>
<sequence length="226" mass="23762">ATGRPGAATRAAYATSWTAWCAWCVARGAAPLPVEPALAGGWLQSRARAGRARASLAVDRAALADAHRAAGLAWQHDPRLSRAIARGRVRAATTDPAEAWRRAALACGQDLRGSRDRALLLLAGEGFTGSALAALDVEHLEPLAGGGLRLRTVLPFTATPAVRTLARRPGDPGCAVEAVALWQRRGQRRFGALFTSLSRADRPGDRLSAAMVRLLLRRARATAAAG</sequence>
<reference evidence="3 4" key="1">
    <citation type="submission" date="2020-04" db="EMBL/GenBank/DDBJ databases">
        <title>Description of novel Gluconacetobacter.</title>
        <authorList>
            <person name="Sombolestani A."/>
        </authorList>
    </citation>
    <scope>NUCLEOTIDE SEQUENCE [LARGE SCALE GENOMIC DNA]</scope>
    <source>
        <strain evidence="3 4">LMG 7603</strain>
    </source>
</reference>
<dbReference type="InterPro" id="IPR010998">
    <property type="entry name" value="Integrase_recombinase_N"/>
</dbReference>
<evidence type="ECO:0000313" key="3">
    <source>
        <dbReference type="EMBL" id="MBB2158389.1"/>
    </source>
</evidence>
<gene>
    <name evidence="3" type="ORF">HLH33_19195</name>
</gene>
<feature type="non-terminal residue" evidence="3">
    <location>
        <position position="1"/>
    </location>
</feature>
<dbReference type="SUPFAM" id="SSF47823">
    <property type="entry name" value="lambda integrase-like, N-terminal domain"/>
    <property type="match status" value="1"/>
</dbReference>
<evidence type="ECO:0000313" key="4">
    <source>
        <dbReference type="Proteomes" id="UP000550787"/>
    </source>
</evidence>
<name>A0A7W4I8W5_GLUDI</name>
<evidence type="ECO:0000256" key="1">
    <source>
        <dbReference type="ARBA" id="ARBA00023125"/>
    </source>
</evidence>